<dbReference type="PANTHER" id="PTHR21662">
    <property type="entry name" value="RECEPTOR PROTEIN-TYROSINE KINASE"/>
    <property type="match status" value="1"/>
</dbReference>
<reference evidence="1 2" key="1">
    <citation type="submission" date="2022-04" db="EMBL/GenBank/DDBJ databases">
        <title>Chromosome-level reference genomes for two strains of Caenorhabditis briggsae: an improved platform for comparative genomics.</title>
        <authorList>
            <person name="Stevens L."/>
            <person name="Andersen E."/>
        </authorList>
    </citation>
    <scope>NUCLEOTIDE SEQUENCE [LARGE SCALE GENOMIC DNA]</scope>
    <source>
        <strain evidence="1">VX34</strain>
        <tissue evidence="1">Whole-organism</tissue>
    </source>
</reference>
<evidence type="ECO:0000313" key="2">
    <source>
        <dbReference type="Proteomes" id="UP000829354"/>
    </source>
</evidence>
<accession>A0AAE9JEM5</accession>
<dbReference type="AlphaFoldDB" id="A0AAE9JEM5"/>
<proteinExistence type="predicted"/>
<gene>
    <name evidence="1" type="ORF">L5515_010107</name>
</gene>
<evidence type="ECO:0000313" key="1">
    <source>
        <dbReference type="EMBL" id="UMM26371.1"/>
    </source>
</evidence>
<sequence length="185" mass="20990">MGSAKLPEFCIKTQELDAFTRKRNKCHLIINSNICIPKNAPKVCTEPTVGCERLIGDLNITKGFDVRKVESLKLYKPALFVVGNKNLTNMEFPNLRRIDTLEDQFAQFADNSQESHADFKSCYALRKAALRKDVWPEFGWLRSCEEIESPSTSRQVESPSTPTKNQTCYAFGVRYPCPVDSYVAL</sequence>
<dbReference type="PANTHER" id="PTHR21662:SF59">
    <property type="entry name" value="RECEPTOR PROTEIN-TYROSINE KINASE"/>
    <property type="match status" value="1"/>
</dbReference>
<name>A0AAE9JEM5_CAEBR</name>
<organism evidence="1 2">
    <name type="scientific">Caenorhabditis briggsae</name>
    <dbReference type="NCBI Taxonomy" id="6238"/>
    <lineage>
        <taxon>Eukaryota</taxon>
        <taxon>Metazoa</taxon>
        <taxon>Ecdysozoa</taxon>
        <taxon>Nematoda</taxon>
        <taxon>Chromadorea</taxon>
        <taxon>Rhabditida</taxon>
        <taxon>Rhabditina</taxon>
        <taxon>Rhabditomorpha</taxon>
        <taxon>Rhabditoidea</taxon>
        <taxon>Rhabditidae</taxon>
        <taxon>Peloderinae</taxon>
        <taxon>Caenorhabditis</taxon>
    </lineage>
</organism>
<dbReference type="InterPro" id="IPR053079">
    <property type="entry name" value="SPS2_domain"/>
</dbReference>
<keyword evidence="2" id="KW-1185">Reference proteome</keyword>
<dbReference type="EMBL" id="CP092623">
    <property type="protein sequence ID" value="UMM26371.1"/>
    <property type="molecule type" value="Genomic_DNA"/>
</dbReference>
<dbReference type="SUPFAM" id="SSF52058">
    <property type="entry name" value="L domain-like"/>
    <property type="match status" value="1"/>
</dbReference>
<protein>
    <submittedName>
        <fullName evidence="1">Uncharacterized protein</fullName>
    </submittedName>
</protein>
<dbReference type="Proteomes" id="UP000829354">
    <property type="component" value="Chromosome IV"/>
</dbReference>